<dbReference type="RefSeq" id="WP_344198730.1">
    <property type="nucleotide sequence ID" value="NZ_BAAAND010000012.1"/>
</dbReference>
<reference evidence="2" key="1">
    <citation type="journal article" date="2019" name="Int. J. Syst. Evol. Microbiol.">
        <title>The Global Catalogue of Microorganisms (GCM) 10K type strain sequencing project: providing services to taxonomists for standard genome sequencing and annotation.</title>
        <authorList>
            <consortium name="The Broad Institute Genomics Platform"/>
            <consortium name="The Broad Institute Genome Sequencing Center for Infectious Disease"/>
            <person name="Wu L."/>
            <person name="Ma J."/>
        </authorList>
    </citation>
    <scope>NUCLEOTIDE SEQUENCE [LARGE SCALE GENOMIC DNA]</scope>
    <source>
        <strain evidence="2">JCM 14304</strain>
    </source>
</reference>
<dbReference type="Proteomes" id="UP001500190">
    <property type="component" value="Unassembled WGS sequence"/>
</dbReference>
<proteinExistence type="predicted"/>
<keyword evidence="2" id="KW-1185">Reference proteome</keyword>
<evidence type="ECO:0000313" key="2">
    <source>
        <dbReference type="Proteomes" id="UP001500190"/>
    </source>
</evidence>
<evidence type="ECO:0000313" key="1">
    <source>
        <dbReference type="EMBL" id="GAA1607468.1"/>
    </source>
</evidence>
<organism evidence="1 2">
    <name type="scientific">Kribbella karoonensis</name>
    <dbReference type="NCBI Taxonomy" id="324851"/>
    <lineage>
        <taxon>Bacteria</taxon>
        <taxon>Bacillati</taxon>
        <taxon>Actinomycetota</taxon>
        <taxon>Actinomycetes</taxon>
        <taxon>Propionibacteriales</taxon>
        <taxon>Kribbellaceae</taxon>
        <taxon>Kribbella</taxon>
    </lineage>
</organism>
<comment type="caution">
    <text evidence="1">The sequence shown here is derived from an EMBL/GenBank/DDBJ whole genome shotgun (WGS) entry which is preliminary data.</text>
</comment>
<protein>
    <submittedName>
        <fullName evidence="1">Uncharacterized protein</fullName>
    </submittedName>
</protein>
<dbReference type="EMBL" id="BAAAND010000012">
    <property type="protein sequence ID" value="GAA1607468.1"/>
    <property type="molecule type" value="Genomic_DNA"/>
</dbReference>
<gene>
    <name evidence="1" type="ORF">GCM10009742_66850</name>
</gene>
<accession>A0ABP4QCD6</accession>
<name>A0ABP4QCD6_9ACTN</name>
<sequence length="68" mass="8084">MPEELLRVLFRGSWVEPAQPLQVLRVLQVLWSRVARLLVRRLRVLVWLAGMGFPLLARRTLRPRRARD</sequence>